<sequence length="999" mass="110405">MPNMNSLEFEDEEAGLLPSTKSSIAGSPPHTHTIDNRPNMHHFKPYRPSHREHHDDHSKDVDTLNHSSPPGSMRKVSSGDTASMRGSTSCIFHEGDEHRGSSKFHRNHNDRDARMTDSLEYSQKQQSLSQTISSGHSSSSIRSGKSHGSASSLTNTLTKSCGKLSIKETDQLETNQKGEVVVSSKKIKRILNTRREPAFPKRTVVRPGKSANFWFDGPEGQISSDEEDGLEHGSRSRNAKVDRDYNSQLSSAVHSRRGSITSFDSSLSSTSKPMQQVLPMNGSMPVQSLDEIEGSTYHSSGGDNGIVREQTPASSEKANLSDGASTYSRSSSQCHGRKQISSSLNQKSLLHLSSSEDDADNELDMSGPVTYQNTCDQFSMENPSGCQKETSVEQKKMHRRSSTGSHMAAAVQRPSFIPVMTRRSSASGPLNSHRVRPSDLIRPPASSDISHLEPGQNLYTNRLRALQEEEERSQNAPSAKPTTLRYGQEASKSRRNDINQHQRERGLGIHEMVGRPQKIPYEVLLELVRYSKDAVPENYLREIIKKSRESANFDELFAVAQSRNSDLAPTIEEKQTSQKSLRRPPMQRTLTNSSAVSAERERQRARSLRLPHKSQTHNHDDYAGTSGAAQRLGPPLFTDGPHKHAHDLVQKASYSQTNLIPHHSEPRIQRRPSTADQRPRAVHSPSADYSSQIYDTSSHQRARPVAIDCRREEYTKSFPPKLVKSSSQSSVNTLLSNNHRGPNAKPNHGIRSHDHMQPHGRPSSPVSDQRKVDTMKASSSLADNQKRSKPTNRRLTSPFRGSDSSSKASSNRSASPHSTSSTPNHSNSLSPASALTTVSQKPPRTPRLRARYKFSPRLLQPPSLSPNTEESDLEPPSSNVSTVRDVLLNLPMDKAAAPPSAEPSMVSDFNHSESSGTQESLGVNDPAELTIVTSVDPQSDYGTDEDGPFLAGAGDEFFETTYDGFFCAALFFATNSFSMSRTSIFFVRLAKFRELRVSR</sequence>
<evidence type="ECO:0000256" key="1">
    <source>
        <dbReference type="SAM" id="MobiDB-lite"/>
    </source>
</evidence>
<feature type="compositionally biased region" description="Basic and acidic residues" evidence="1">
    <location>
        <begin position="107"/>
        <end position="117"/>
    </location>
</feature>
<reference evidence="2 3" key="1">
    <citation type="journal article" date="2016" name="Genome Biol. Evol.">
        <title>Divergent and convergent evolution of fungal pathogenicity.</title>
        <authorList>
            <person name="Shang Y."/>
            <person name="Xiao G."/>
            <person name="Zheng P."/>
            <person name="Cen K."/>
            <person name="Zhan S."/>
            <person name="Wang C."/>
        </authorList>
    </citation>
    <scope>NUCLEOTIDE SEQUENCE [LARGE SCALE GENOMIC DNA]</scope>
    <source>
        <strain evidence="2 3">ARSEF 7405</strain>
    </source>
</reference>
<feature type="compositionally biased region" description="Polar residues" evidence="1">
    <location>
        <begin position="311"/>
        <end position="346"/>
    </location>
</feature>
<feature type="compositionally biased region" description="Polar residues" evidence="1">
    <location>
        <begin position="907"/>
        <end position="921"/>
    </location>
</feature>
<dbReference type="VEuPathDB" id="FungiDB:AAP_02485"/>
<feature type="region of interest" description="Disordered" evidence="1">
    <location>
        <begin position="422"/>
        <end position="507"/>
    </location>
</feature>
<feature type="compositionally biased region" description="Polar residues" evidence="1">
    <location>
        <begin position="831"/>
        <end position="842"/>
    </location>
</feature>
<feature type="compositionally biased region" description="Low complexity" evidence="1">
    <location>
        <begin position="126"/>
        <end position="154"/>
    </location>
</feature>
<feature type="compositionally biased region" description="Low complexity" evidence="1">
    <location>
        <begin position="259"/>
        <end position="271"/>
    </location>
</feature>
<evidence type="ECO:0000313" key="2">
    <source>
        <dbReference type="EMBL" id="KZZ93019.1"/>
    </source>
</evidence>
<name>A0A167ZRY7_9EURO</name>
<keyword evidence="3" id="KW-1185">Reference proteome</keyword>
<feature type="region of interest" description="Disordered" evidence="1">
    <location>
        <begin position="717"/>
        <end position="880"/>
    </location>
</feature>
<feature type="region of interest" description="Disordered" evidence="1">
    <location>
        <begin position="567"/>
        <end position="643"/>
    </location>
</feature>
<proteinExistence type="predicted"/>
<feature type="region of interest" description="Disordered" evidence="1">
    <location>
        <begin position="208"/>
        <end position="281"/>
    </location>
</feature>
<dbReference type="Proteomes" id="UP000242877">
    <property type="component" value="Unassembled WGS sequence"/>
</dbReference>
<feature type="compositionally biased region" description="Low complexity" evidence="1">
    <location>
        <begin position="855"/>
        <end position="866"/>
    </location>
</feature>
<feature type="region of interest" description="Disordered" evidence="1">
    <location>
        <begin position="293"/>
        <end position="346"/>
    </location>
</feature>
<feature type="compositionally biased region" description="Polar residues" evidence="1">
    <location>
        <begin position="687"/>
        <end position="699"/>
    </location>
</feature>
<feature type="compositionally biased region" description="Basic residues" evidence="1">
    <location>
        <begin position="605"/>
        <end position="616"/>
    </location>
</feature>
<organism evidence="2 3">
    <name type="scientific">Ascosphaera apis ARSEF 7405</name>
    <dbReference type="NCBI Taxonomy" id="392613"/>
    <lineage>
        <taxon>Eukaryota</taxon>
        <taxon>Fungi</taxon>
        <taxon>Dikarya</taxon>
        <taxon>Ascomycota</taxon>
        <taxon>Pezizomycotina</taxon>
        <taxon>Eurotiomycetes</taxon>
        <taxon>Eurotiomycetidae</taxon>
        <taxon>Onygenales</taxon>
        <taxon>Ascosphaeraceae</taxon>
        <taxon>Ascosphaera</taxon>
    </lineage>
</organism>
<feature type="compositionally biased region" description="Basic residues" evidence="1">
    <location>
        <begin position="844"/>
        <end position="854"/>
    </location>
</feature>
<feature type="compositionally biased region" description="Basic and acidic residues" evidence="1">
    <location>
        <begin position="52"/>
        <end position="63"/>
    </location>
</feature>
<dbReference type="AlphaFoldDB" id="A0A167ZRY7"/>
<feature type="region of interest" description="Disordered" evidence="1">
    <location>
        <begin position="1"/>
        <end position="156"/>
    </location>
</feature>
<protein>
    <submittedName>
        <fullName evidence="2">Uncharacterized protein</fullName>
    </submittedName>
</protein>
<feature type="compositionally biased region" description="Basic and acidic residues" evidence="1">
    <location>
        <begin position="230"/>
        <end position="245"/>
    </location>
</feature>
<accession>A0A167ZRY7</accession>
<feature type="compositionally biased region" description="Low complexity" evidence="1">
    <location>
        <begin position="721"/>
        <end position="738"/>
    </location>
</feature>
<dbReference type="OrthoDB" id="4207310at2759"/>
<feature type="region of interest" description="Disordered" evidence="1">
    <location>
        <begin position="658"/>
        <end position="704"/>
    </location>
</feature>
<feature type="region of interest" description="Disordered" evidence="1">
    <location>
        <begin position="895"/>
        <end position="922"/>
    </location>
</feature>
<evidence type="ECO:0000313" key="3">
    <source>
        <dbReference type="Proteomes" id="UP000242877"/>
    </source>
</evidence>
<feature type="compositionally biased region" description="Polar residues" evidence="1">
    <location>
        <begin position="78"/>
        <end position="90"/>
    </location>
</feature>
<feature type="compositionally biased region" description="Basic and acidic residues" evidence="1">
    <location>
        <begin position="491"/>
        <end position="507"/>
    </location>
</feature>
<comment type="caution">
    <text evidence="2">The sequence shown here is derived from an EMBL/GenBank/DDBJ whole genome shotgun (WGS) entry which is preliminary data.</text>
</comment>
<dbReference type="EMBL" id="AZGZ01000009">
    <property type="protein sequence ID" value="KZZ93019.1"/>
    <property type="molecule type" value="Genomic_DNA"/>
</dbReference>
<feature type="compositionally biased region" description="Basic residues" evidence="1">
    <location>
        <begin position="39"/>
        <end position="51"/>
    </location>
</feature>
<gene>
    <name evidence="2" type="ORF">AAP_02485</name>
</gene>
<feature type="compositionally biased region" description="Low complexity" evidence="1">
    <location>
        <begin position="802"/>
        <end position="830"/>
    </location>
</feature>